<protein>
    <submittedName>
        <fullName evidence="1">Uncharacterized protein</fullName>
    </submittedName>
</protein>
<comment type="caution">
    <text evidence="1">The sequence shown here is derived from an EMBL/GenBank/DDBJ whole genome shotgun (WGS) entry which is preliminary data.</text>
</comment>
<accession>A0A4Y9Y1P7</accession>
<gene>
    <name evidence="1" type="ORF">EVJ58_g7993</name>
</gene>
<proteinExistence type="predicted"/>
<evidence type="ECO:0000313" key="1">
    <source>
        <dbReference type="EMBL" id="TFY55838.1"/>
    </source>
</evidence>
<evidence type="ECO:0000313" key="2">
    <source>
        <dbReference type="Proteomes" id="UP000298390"/>
    </source>
</evidence>
<organism evidence="1 2">
    <name type="scientific">Rhodofomes roseus</name>
    <dbReference type="NCBI Taxonomy" id="34475"/>
    <lineage>
        <taxon>Eukaryota</taxon>
        <taxon>Fungi</taxon>
        <taxon>Dikarya</taxon>
        <taxon>Basidiomycota</taxon>
        <taxon>Agaricomycotina</taxon>
        <taxon>Agaricomycetes</taxon>
        <taxon>Polyporales</taxon>
        <taxon>Rhodofomes</taxon>
    </lineage>
</organism>
<name>A0A4Y9Y1P7_9APHY</name>
<dbReference type="EMBL" id="SEKV01000556">
    <property type="protein sequence ID" value="TFY55838.1"/>
    <property type="molecule type" value="Genomic_DNA"/>
</dbReference>
<dbReference type="AlphaFoldDB" id="A0A4Y9Y1P7"/>
<dbReference type="Proteomes" id="UP000298390">
    <property type="component" value="Unassembled WGS sequence"/>
</dbReference>
<sequence>MDNIQAGSRVTFYEGNQAVHGEVQAIETVEVAVIKVDGTDNTVKIPSVFAHGVRVPLLMDSQNQYTYTHWLSIAF</sequence>
<reference evidence="1 2" key="1">
    <citation type="submission" date="2019-01" db="EMBL/GenBank/DDBJ databases">
        <title>Genome sequencing of the rare red list fungi Fomitopsis rosea.</title>
        <authorList>
            <person name="Buettner E."/>
            <person name="Kellner H."/>
        </authorList>
    </citation>
    <scope>NUCLEOTIDE SEQUENCE [LARGE SCALE GENOMIC DNA]</scope>
    <source>
        <strain evidence="1 2">DSM 105464</strain>
    </source>
</reference>